<dbReference type="PhylomeDB" id="Q6N7C6"/>
<dbReference type="PROSITE" id="PS50830">
    <property type="entry name" value="TNASE_3"/>
    <property type="match status" value="1"/>
</dbReference>
<organism evidence="2">
    <name type="scientific">Rhodopseudomonas palustris (strain ATCC BAA-98 / CGA009)</name>
    <dbReference type="NCBI Taxonomy" id="258594"/>
    <lineage>
        <taxon>Bacteria</taxon>
        <taxon>Pseudomonadati</taxon>
        <taxon>Pseudomonadota</taxon>
        <taxon>Alphaproteobacteria</taxon>
        <taxon>Hyphomicrobiales</taxon>
        <taxon>Nitrobacteraceae</taxon>
        <taxon>Rhodopseudomonas</taxon>
    </lineage>
</organism>
<name>Q6N7C6_RHOPA</name>
<gene>
    <name evidence="2" type="ordered locus">RPA2332</name>
</gene>
<dbReference type="Pfam" id="PF00565">
    <property type="entry name" value="SNase"/>
    <property type="match status" value="1"/>
</dbReference>
<feature type="domain" description="TNase-like" evidence="1">
    <location>
        <begin position="174"/>
        <end position="289"/>
    </location>
</feature>
<evidence type="ECO:0000313" key="2">
    <source>
        <dbReference type="EMBL" id="CAE27773.1"/>
    </source>
</evidence>
<dbReference type="HOGENOM" id="CLU_766993_0_0_5"/>
<dbReference type="AlphaFoldDB" id="Q6N7C6"/>
<dbReference type="PANTHER" id="PTHR12302">
    <property type="entry name" value="EBNA2 BINDING PROTEIN P100"/>
    <property type="match status" value="1"/>
</dbReference>
<dbReference type="Gene3D" id="2.40.40.10">
    <property type="entry name" value="RlpA-like domain"/>
    <property type="match status" value="1"/>
</dbReference>
<dbReference type="InterPro" id="IPR009009">
    <property type="entry name" value="RlpA-like_DPBB"/>
</dbReference>
<dbReference type="Gene3D" id="2.40.50.90">
    <property type="match status" value="1"/>
</dbReference>
<dbReference type="eggNOG" id="COG1525">
    <property type="taxonomic scope" value="Bacteria"/>
</dbReference>
<dbReference type="InterPro" id="IPR036908">
    <property type="entry name" value="RlpA-like_sf"/>
</dbReference>
<accession>Q6N7C6</accession>
<dbReference type="InterPro" id="IPR016071">
    <property type="entry name" value="Staphylococal_nuclease_OB-fold"/>
</dbReference>
<protein>
    <submittedName>
        <fullName evidence="2">Rare lipoprotein A:Staphylococcus nuclease (SNase-like)</fullName>
    </submittedName>
</protein>
<dbReference type="EMBL" id="BX572600">
    <property type="protein sequence ID" value="CAE27773.1"/>
    <property type="molecule type" value="Genomic_DNA"/>
</dbReference>
<dbReference type="Pfam" id="PF03330">
    <property type="entry name" value="DPBB_1"/>
    <property type="match status" value="1"/>
</dbReference>
<dbReference type="SMART" id="SM00318">
    <property type="entry name" value="SNc"/>
    <property type="match status" value="1"/>
</dbReference>
<dbReference type="InterPro" id="IPR035437">
    <property type="entry name" value="SNase_OB-fold_sf"/>
</dbReference>
<evidence type="ECO:0000259" key="1">
    <source>
        <dbReference type="PROSITE" id="PS50830"/>
    </source>
</evidence>
<keyword evidence="2" id="KW-0449">Lipoprotein</keyword>
<dbReference type="SUPFAM" id="SSF50199">
    <property type="entry name" value="Staphylococcal nuclease"/>
    <property type="match status" value="1"/>
</dbReference>
<dbReference type="PANTHER" id="PTHR12302:SF26">
    <property type="entry name" value="BLR1266 PROTEIN"/>
    <property type="match status" value="1"/>
</dbReference>
<proteinExistence type="predicted"/>
<reference evidence="2" key="1">
    <citation type="journal article" date="2004" name="Nat. Biotechnol.">
        <title>Complete genome sequence of the metabolically versatile photosynthetic bacterium Rhodopseudomonas palustris.</title>
        <authorList>
            <person name="Larimer F.W."/>
            <person name="Chain P."/>
            <person name="Hauser L."/>
            <person name="Lamerdin J."/>
            <person name="Malfatti S."/>
            <person name="Do L."/>
            <person name="Land M.L."/>
            <person name="Pelletier D.A."/>
            <person name="Beatty J.T."/>
            <person name="Lang A.S."/>
            <person name="Tabita F.R."/>
            <person name="Gibson J.L."/>
            <person name="Hanson T.E."/>
            <person name="Bobst C."/>
            <person name="Torres J.L."/>
            <person name="Peres C."/>
            <person name="Harrison F.H."/>
            <person name="Gibson J."/>
            <person name="Harwood C.S."/>
        </authorList>
    </citation>
    <scope>NUCLEOTIDE SEQUENCE [LARGE SCALE GENOMIC DNA]</scope>
    <source>
        <strain evidence="2">CGA009</strain>
    </source>
</reference>
<dbReference type="CDD" id="cd22268">
    <property type="entry name" value="DPBB_RlpA-like"/>
    <property type="match status" value="1"/>
</dbReference>
<sequence>MAPDRALRLQSPGAYAKPRHQRQWVGMRFFSKMMIGMAAAATIALAPGGADARGWDTVHRFVHKTGKCGAGKEVLASLYKIGSRTSSGEPMNHDGLTAASHEYPLGTTVVVTNPANGRSCSIRVNDRGPYGKPRDLGVKIDFTLGSARCLGMRGTQYVCLPGEEPIEIAGIPLVIDGNTVEISGTKIRLQGIDAPETDQLCVDEKGTGWTCGLAARDELAKRFGEKPWTCQVAGHDKYGRSLGSCAVNAESVEEWMVRSGWAVALVRSARAYEAAEVIARDAQSGLWSGAFIMPSDWRNRNQQTTIVGAANVPSSALEILRGAASVAEAPSPECVIKGNIGKGGQCTYQQPGSHLYAKLKMGTGKRWFCSVKEAETAGCRAVKK</sequence>
<dbReference type="eggNOG" id="COG0797">
    <property type="taxonomic scope" value="Bacteria"/>
</dbReference>
<dbReference type="STRING" id="258594.RPA2332"/>